<organism evidence="2 3">
    <name type="scientific">Candidatus Dormiibacter inghamiae</name>
    <dbReference type="NCBI Taxonomy" id="3127013"/>
    <lineage>
        <taxon>Bacteria</taxon>
        <taxon>Bacillati</taxon>
        <taxon>Candidatus Dormiibacterota</taxon>
        <taxon>Candidatus Dormibacteria</taxon>
        <taxon>Candidatus Dormibacterales</taxon>
        <taxon>Candidatus Dormibacteraceae</taxon>
        <taxon>Candidatus Dormiibacter</taxon>
    </lineage>
</organism>
<protein>
    <submittedName>
        <fullName evidence="2">Uncharacterized protein</fullName>
    </submittedName>
</protein>
<feature type="compositionally biased region" description="Low complexity" evidence="1">
    <location>
        <begin position="292"/>
        <end position="301"/>
    </location>
</feature>
<feature type="region of interest" description="Disordered" evidence="1">
    <location>
        <begin position="277"/>
        <end position="301"/>
    </location>
</feature>
<accession>A0A934KA28</accession>
<evidence type="ECO:0000313" key="2">
    <source>
        <dbReference type="EMBL" id="MBJ7604586.1"/>
    </source>
</evidence>
<comment type="caution">
    <text evidence="2">The sequence shown here is derived from an EMBL/GenBank/DDBJ whole genome shotgun (WGS) entry which is preliminary data.</text>
</comment>
<proteinExistence type="predicted"/>
<reference evidence="2 3" key="1">
    <citation type="submission" date="2020-10" db="EMBL/GenBank/DDBJ databases">
        <title>Ca. Dormibacterota MAGs.</title>
        <authorList>
            <person name="Montgomery K."/>
        </authorList>
    </citation>
    <scope>NUCLEOTIDE SEQUENCE [LARGE SCALE GENOMIC DNA]</scope>
    <source>
        <strain evidence="2">SC8811_S16_3</strain>
    </source>
</reference>
<dbReference type="RefSeq" id="WP_338182465.1">
    <property type="nucleotide sequence ID" value="NZ_JAEKNQ010000060.1"/>
</dbReference>
<evidence type="ECO:0000313" key="3">
    <source>
        <dbReference type="Proteomes" id="UP000620075"/>
    </source>
</evidence>
<dbReference type="EMBL" id="JAEKNQ010000060">
    <property type="protein sequence ID" value="MBJ7604586.1"/>
    <property type="molecule type" value="Genomic_DNA"/>
</dbReference>
<dbReference type="AlphaFoldDB" id="A0A934KA28"/>
<evidence type="ECO:0000256" key="1">
    <source>
        <dbReference type="SAM" id="MobiDB-lite"/>
    </source>
</evidence>
<dbReference type="Proteomes" id="UP000620075">
    <property type="component" value="Unassembled WGS sequence"/>
</dbReference>
<gene>
    <name evidence="2" type="ORF">JF888_15630</name>
</gene>
<name>A0A934KA28_9BACT</name>
<feature type="compositionally biased region" description="Pro residues" evidence="1">
    <location>
        <begin position="282"/>
        <end position="291"/>
    </location>
</feature>
<sequence>MAFQISRIGIGNRFAEGEVADVRGLAGVGFHRLAIDLKFIVDPHPAPSPKVTRLVADVTGPGNQMLGRAHPDPNHLPLSAYDFVHEQRVTMTFDLDRRRLEAIEDIRNGGDFQLNLFIYSTLEDTSGNLNQQQLQASTTVNQGVWVRVLEQLGFSRTLLLELEVPSSAGDPGLAAAVVQLQKAQNALIQGEYRDAVGACRDVLEEVSKAVGDDRVQLGGKPVRELDKAERLVQLRQALKNVTHPARHRDEVAANIDWVRRDAISIVTMTAAVITGLAAPGARPSPPPPPQAAEPAAQQDAP</sequence>